<comment type="function">
    <text evidence="11">Responsible for channeling the electrons from the oxidation of dihydroorotate from the FMN redox center in the PyrD type B subunit to the ultimate electron acceptor NAD(+).</text>
</comment>
<dbReference type="CDD" id="cd06218">
    <property type="entry name" value="DHOD_e_trans"/>
    <property type="match status" value="1"/>
</dbReference>
<keyword evidence="8 11" id="KW-0249">Electron transport</keyword>
<proteinExistence type="inferred from homology"/>
<dbReference type="Proteomes" id="UP000539642">
    <property type="component" value="Unassembled WGS sequence"/>
</dbReference>
<reference evidence="15 16" key="1">
    <citation type="submission" date="2020-08" db="EMBL/GenBank/DDBJ databases">
        <title>Genomic Encyclopedia of Type Strains, Phase IV (KMG-IV): sequencing the most valuable type-strain genomes for metagenomic binning, comparative biology and taxonomic classification.</title>
        <authorList>
            <person name="Goeker M."/>
        </authorList>
    </citation>
    <scope>NUCLEOTIDE SEQUENCE [LARGE SCALE GENOMIC DNA]</scope>
    <source>
        <strain evidence="15 16">DSM 28570</strain>
    </source>
</reference>
<evidence type="ECO:0000256" key="10">
    <source>
        <dbReference type="ARBA" id="ARBA00023014"/>
    </source>
</evidence>
<dbReference type="PRINTS" id="PR00409">
    <property type="entry name" value="PHDIOXRDTASE"/>
</dbReference>
<keyword evidence="2 11" id="KW-0813">Transport</keyword>
<dbReference type="GO" id="GO:0016491">
    <property type="term" value="F:oxidoreductase activity"/>
    <property type="evidence" value="ECO:0007669"/>
    <property type="project" value="InterPro"/>
</dbReference>
<dbReference type="Gene3D" id="2.10.240.10">
    <property type="entry name" value="Dihydroorotate dehydrogenase, electron transfer subunit"/>
    <property type="match status" value="1"/>
</dbReference>
<dbReference type="PANTHER" id="PTHR43513:SF3">
    <property type="entry name" value="DIHYDROOROTATE DEHYDROGENASE B (NAD(+)), ELECTRON TRANSFER SUBUNIT-RELATED"/>
    <property type="match status" value="1"/>
</dbReference>
<evidence type="ECO:0000256" key="9">
    <source>
        <dbReference type="ARBA" id="ARBA00023004"/>
    </source>
</evidence>
<feature type="domain" description="FAD-binding FR-type" evidence="14">
    <location>
        <begin position="4"/>
        <end position="103"/>
    </location>
</feature>
<keyword evidence="4 11" id="KW-0001">2Fe-2S</keyword>
<dbReference type="RefSeq" id="WP_240191735.1">
    <property type="nucleotide sequence ID" value="NZ_JACHEO010000020.1"/>
</dbReference>
<dbReference type="InterPro" id="IPR050353">
    <property type="entry name" value="PyrK_electron_transfer"/>
</dbReference>
<sequence>MMTQYQEKAVVIRREQLSADNVRLTFECPDIAAAAYPGQFVMIRVGTGNDPLLRRPFSIHQAHKEGLLQVYFKIVGRGTEMLAEVGEGAEVSILGPLGRGFRLVESPACLVGGGLGIAPLLFLARELSRLQRDCGLDTVILGGRSRSEVEPLVKDFEQFGMTVVTTTDDGSYGQRGFVTAAFSSLSLPASCAVYCCGPEPMMAGMNVLCRARGNSCQVSVESVMACGMGACLGCSKPTRGGGYVHVCVDGPVFDAEEMVWNI</sequence>
<keyword evidence="9 11" id="KW-0408">Iron</keyword>
<comment type="subunit">
    <text evidence="11">Heterotetramer of 2 PyrK and 2 PyrD type B subunits.</text>
</comment>
<dbReference type="UniPathway" id="UPA00070">
    <property type="reaction ID" value="UER00945"/>
</dbReference>
<evidence type="ECO:0000256" key="12">
    <source>
        <dbReference type="PIRSR" id="PIRSR006816-1"/>
    </source>
</evidence>
<evidence type="ECO:0000256" key="13">
    <source>
        <dbReference type="PIRSR" id="PIRSR006816-2"/>
    </source>
</evidence>
<dbReference type="Pfam" id="PF00175">
    <property type="entry name" value="NAD_binding_1"/>
    <property type="match status" value="1"/>
</dbReference>
<keyword evidence="16" id="KW-1185">Reference proteome</keyword>
<dbReference type="SUPFAM" id="SSF63380">
    <property type="entry name" value="Riboflavin synthase domain-like"/>
    <property type="match status" value="1"/>
</dbReference>
<evidence type="ECO:0000313" key="15">
    <source>
        <dbReference type="EMBL" id="MBB5349185.1"/>
    </source>
</evidence>
<comment type="cofactor">
    <cofactor evidence="11 12">
        <name>FAD</name>
        <dbReference type="ChEBI" id="CHEBI:57692"/>
    </cofactor>
    <text evidence="11 12">Binds 1 FAD per subunit.</text>
</comment>
<evidence type="ECO:0000256" key="5">
    <source>
        <dbReference type="ARBA" id="ARBA00022723"/>
    </source>
</evidence>
<dbReference type="InterPro" id="IPR023455">
    <property type="entry name" value="Dihydroorotate_DHASE_ETsu"/>
</dbReference>
<organism evidence="15 16">
    <name type="scientific">Desulfoprunum benzoelyticum</name>
    <dbReference type="NCBI Taxonomy" id="1506996"/>
    <lineage>
        <taxon>Bacteria</taxon>
        <taxon>Pseudomonadati</taxon>
        <taxon>Thermodesulfobacteriota</taxon>
        <taxon>Desulfobulbia</taxon>
        <taxon>Desulfobulbales</taxon>
        <taxon>Desulfobulbaceae</taxon>
        <taxon>Desulfoprunum</taxon>
    </lineage>
</organism>
<dbReference type="Gene3D" id="2.40.30.10">
    <property type="entry name" value="Translation factors"/>
    <property type="match status" value="1"/>
</dbReference>
<dbReference type="PANTHER" id="PTHR43513">
    <property type="entry name" value="DIHYDROOROTATE DEHYDROGENASE B (NAD(+)), ELECTRON TRANSFER SUBUNIT"/>
    <property type="match status" value="1"/>
</dbReference>
<dbReference type="Pfam" id="PF00970">
    <property type="entry name" value="FAD_binding_6"/>
    <property type="match status" value="1"/>
</dbReference>
<dbReference type="InterPro" id="IPR008333">
    <property type="entry name" value="Cbr1-like_FAD-bd_dom"/>
</dbReference>
<dbReference type="InterPro" id="IPR017927">
    <property type="entry name" value="FAD-bd_FR_type"/>
</dbReference>
<keyword evidence="7 11" id="KW-0665">Pyrimidine biosynthesis</keyword>
<evidence type="ECO:0000256" key="8">
    <source>
        <dbReference type="ARBA" id="ARBA00022982"/>
    </source>
</evidence>
<dbReference type="PIRSF" id="PIRSF006816">
    <property type="entry name" value="Cyc3_hyd_g"/>
    <property type="match status" value="1"/>
</dbReference>
<dbReference type="AlphaFoldDB" id="A0A840UU21"/>
<feature type="binding site" evidence="11 13">
    <location>
        <position position="247"/>
    </location>
    <ligand>
        <name>[2Fe-2S] cluster</name>
        <dbReference type="ChEBI" id="CHEBI:190135"/>
    </ligand>
</feature>
<evidence type="ECO:0000256" key="2">
    <source>
        <dbReference type="ARBA" id="ARBA00022448"/>
    </source>
</evidence>
<keyword evidence="6 11" id="KW-0274">FAD</keyword>
<dbReference type="InterPro" id="IPR012165">
    <property type="entry name" value="Cyt_c3_hydrogenase_gsu"/>
</dbReference>
<protein>
    <recommendedName>
        <fullName evidence="11">Dihydroorotate dehydrogenase B (NAD(+)), electron transfer subunit</fullName>
    </recommendedName>
    <alternativeName>
        <fullName evidence="11">Dihydroorotate oxidase B, electron transfer subunit</fullName>
    </alternativeName>
</protein>
<dbReference type="InterPro" id="IPR019480">
    <property type="entry name" value="Dihydroorotate_DH_Fe-S-bd"/>
</dbReference>
<dbReference type="GO" id="GO:0051537">
    <property type="term" value="F:2 iron, 2 sulfur cluster binding"/>
    <property type="evidence" value="ECO:0007669"/>
    <property type="project" value="UniProtKB-KW"/>
</dbReference>
<dbReference type="Gene3D" id="3.40.50.80">
    <property type="entry name" value="Nucleotide-binding domain of ferredoxin-NADP reductase (FNR) module"/>
    <property type="match status" value="1"/>
</dbReference>
<keyword evidence="3 11" id="KW-0285">Flavoprotein</keyword>
<dbReference type="InterPro" id="IPR001433">
    <property type="entry name" value="OxRdtase_FAD/NAD-bd"/>
</dbReference>
<evidence type="ECO:0000256" key="7">
    <source>
        <dbReference type="ARBA" id="ARBA00022975"/>
    </source>
</evidence>
<dbReference type="HAMAP" id="MF_01211">
    <property type="entry name" value="DHODB_Fe_S_bind"/>
    <property type="match status" value="1"/>
</dbReference>
<evidence type="ECO:0000256" key="11">
    <source>
        <dbReference type="HAMAP-Rule" id="MF_01211"/>
    </source>
</evidence>
<gene>
    <name evidence="11" type="primary">pyrK</name>
    <name evidence="15" type="ORF">HNQ81_002936</name>
</gene>
<comment type="similarity">
    <text evidence="1 11">Belongs to the PyrK family.</text>
</comment>
<comment type="cofactor">
    <cofactor evidence="11">
        <name>[2Fe-2S] cluster</name>
        <dbReference type="ChEBI" id="CHEBI:190135"/>
    </cofactor>
    <text evidence="11">Binds 1 [2Fe-2S] cluster per subunit.</text>
</comment>
<evidence type="ECO:0000256" key="4">
    <source>
        <dbReference type="ARBA" id="ARBA00022714"/>
    </source>
</evidence>
<accession>A0A840UU21</accession>
<dbReference type="GO" id="GO:0050660">
    <property type="term" value="F:flavin adenine dinucleotide binding"/>
    <property type="evidence" value="ECO:0007669"/>
    <property type="project" value="InterPro"/>
</dbReference>
<keyword evidence="5 11" id="KW-0479">Metal-binding</keyword>
<dbReference type="PROSITE" id="PS51384">
    <property type="entry name" value="FAD_FR"/>
    <property type="match status" value="1"/>
</dbReference>
<comment type="caution">
    <text evidence="15">The sequence shown here is derived from an EMBL/GenBank/DDBJ whole genome shotgun (WGS) entry which is preliminary data.</text>
</comment>
<evidence type="ECO:0000313" key="16">
    <source>
        <dbReference type="Proteomes" id="UP000539642"/>
    </source>
</evidence>
<keyword evidence="10 11" id="KW-0411">Iron-sulfur</keyword>
<feature type="binding site" evidence="11 13">
    <location>
        <position position="226"/>
    </location>
    <ligand>
        <name>[2Fe-2S] cluster</name>
        <dbReference type="ChEBI" id="CHEBI:190135"/>
    </ligand>
</feature>
<feature type="binding site" evidence="11">
    <location>
        <begin position="67"/>
        <end position="69"/>
    </location>
    <ligand>
        <name>FAD</name>
        <dbReference type="ChEBI" id="CHEBI:57692"/>
    </ligand>
</feature>
<comment type="pathway">
    <text evidence="11">Pyrimidine metabolism; UMP biosynthesis via de novo pathway; orotate from (S)-dihydroorotate (NAD(+) route): step 1/1.</text>
</comment>
<evidence type="ECO:0000256" key="1">
    <source>
        <dbReference type="ARBA" id="ARBA00006422"/>
    </source>
</evidence>
<feature type="binding site" evidence="11 12">
    <location>
        <begin position="78"/>
        <end position="79"/>
    </location>
    <ligand>
        <name>FAD</name>
        <dbReference type="ChEBI" id="CHEBI:57692"/>
    </ligand>
</feature>
<dbReference type="InterPro" id="IPR037117">
    <property type="entry name" value="Dihydroorotate_DH_ele_sf"/>
</dbReference>
<comment type="cofactor">
    <cofactor evidence="13">
        <name>[2Fe-2S] cluster</name>
        <dbReference type="ChEBI" id="CHEBI:190135"/>
    </cofactor>
    <text evidence="13">Binds 1 [2Fe-2S] cluster per subunit.</text>
</comment>
<evidence type="ECO:0000256" key="3">
    <source>
        <dbReference type="ARBA" id="ARBA00022630"/>
    </source>
</evidence>
<dbReference type="GO" id="GO:0044205">
    <property type="term" value="P:'de novo' UMP biosynthetic process"/>
    <property type="evidence" value="ECO:0007669"/>
    <property type="project" value="UniProtKB-UniRule"/>
</dbReference>
<dbReference type="EMBL" id="JACHEO010000020">
    <property type="protein sequence ID" value="MBB5349185.1"/>
    <property type="molecule type" value="Genomic_DNA"/>
</dbReference>
<dbReference type="InterPro" id="IPR017938">
    <property type="entry name" value="Riboflavin_synthase-like_b-brl"/>
</dbReference>
<dbReference type="InterPro" id="IPR039261">
    <property type="entry name" value="FNR_nucleotide-bd"/>
</dbReference>
<evidence type="ECO:0000256" key="6">
    <source>
        <dbReference type="ARBA" id="ARBA00022827"/>
    </source>
</evidence>
<feature type="binding site" evidence="11 13">
    <location>
        <position position="234"/>
    </location>
    <ligand>
        <name>[2Fe-2S] cluster</name>
        <dbReference type="ChEBI" id="CHEBI:190135"/>
    </ligand>
</feature>
<feature type="binding site" evidence="11 13">
    <location>
        <position position="231"/>
    </location>
    <ligand>
        <name>[2Fe-2S] cluster</name>
        <dbReference type="ChEBI" id="CHEBI:190135"/>
    </ligand>
</feature>
<name>A0A840UU21_9BACT</name>
<feature type="binding site" evidence="11 12">
    <location>
        <begin position="55"/>
        <end position="58"/>
    </location>
    <ligand>
        <name>FAD</name>
        <dbReference type="ChEBI" id="CHEBI:57692"/>
    </ligand>
</feature>
<dbReference type="Pfam" id="PF10418">
    <property type="entry name" value="DHODB_Fe-S_bind"/>
    <property type="match status" value="1"/>
</dbReference>
<dbReference type="SUPFAM" id="SSF52343">
    <property type="entry name" value="Ferredoxin reductase-like, C-terminal NADP-linked domain"/>
    <property type="match status" value="1"/>
</dbReference>
<evidence type="ECO:0000259" key="14">
    <source>
        <dbReference type="PROSITE" id="PS51384"/>
    </source>
</evidence>
<dbReference type="GO" id="GO:0009055">
    <property type="term" value="F:electron transfer activity"/>
    <property type="evidence" value="ECO:0007669"/>
    <property type="project" value="UniProtKB-UniRule"/>
</dbReference>
<dbReference type="GO" id="GO:0046872">
    <property type="term" value="F:metal ion binding"/>
    <property type="evidence" value="ECO:0007669"/>
    <property type="project" value="UniProtKB-KW"/>
</dbReference>